<dbReference type="PANTHER" id="PTHR33680:SF1">
    <property type="entry name" value="OS05G0489500 PROTEIN"/>
    <property type="match status" value="1"/>
</dbReference>
<dbReference type="Proteomes" id="UP000078540">
    <property type="component" value="Unassembled WGS sequence"/>
</dbReference>
<protein>
    <submittedName>
        <fullName evidence="8">DNA topoisomerase 3-alpha</fullName>
    </submittedName>
</protein>
<evidence type="ECO:0000256" key="2">
    <source>
        <dbReference type="ARBA" id="ARBA00022771"/>
    </source>
</evidence>
<dbReference type="GO" id="GO:0008270">
    <property type="term" value="F:zinc ion binding"/>
    <property type="evidence" value="ECO:0007669"/>
    <property type="project" value="UniProtKB-KW"/>
</dbReference>
<evidence type="ECO:0000256" key="6">
    <source>
        <dbReference type="SAM" id="MobiDB-lite"/>
    </source>
</evidence>
<dbReference type="AlphaFoldDB" id="A0A195BVZ9"/>
<feature type="domain" description="GRF-type" evidence="7">
    <location>
        <begin position="315"/>
        <end position="357"/>
    </location>
</feature>
<feature type="region of interest" description="Disordered" evidence="6">
    <location>
        <begin position="179"/>
        <end position="199"/>
    </location>
</feature>
<feature type="compositionally biased region" description="Polar residues" evidence="6">
    <location>
        <begin position="179"/>
        <end position="194"/>
    </location>
</feature>
<gene>
    <name evidence="8" type="ORF">ALC53_01206</name>
</gene>
<dbReference type="InterPro" id="IPR010666">
    <property type="entry name" value="Znf_GRF"/>
</dbReference>
<evidence type="ECO:0000256" key="5">
    <source>
        <dbReference type="SAM" id="Coils"/>
    </source>
</evidence>
<feature type="domain" description="GRF-type" evidence="7">
    <location>
        <begin position="231"/>
        <end position="269"/>
    </location>
</feature>
<evidence type="ECO:0000313" key="8">
    <source>
        <dbReference type="EMBL" id="KYM92143.1"/>
    </source>
</evidence>
<dbReference type="EMBL" id="KQ976403">
    <property type="protein sequence ID" value="KYM92143.1"/>
    <property type="molecule type" value="Genomic_DNA"/>
</dbReference>
<accession>A0A195BVZ9</accession>
<evidence type="ECO:0000256" key="1">
    <source>
        <dbReference type="ARBA" id="ARBA00022723"/>
    </source>
</evidence>
<dbReference type="GO" id="GO:0016853">
    <property type="term" value="F:isomerase activity"/>
    <property type="evidence" value="ECO:0007669"/>
    <property type="project" value="UniProtKB-KW"/>
</dbReference>
<keyword evidence="9" id="KW-1185">Reference proteome</keyword>
<dbReference type="Pfam" id="PF06839">
    <property type="entry name" value="Zn_ribbon_GRF"/>
    <property type="match status" value="2"/>
</dbReference>
<feature type="region of interest" description="Disordered" evidence="6">
    <location>
        <begin position="276"/>
        <end position="314"/>
    </location>
</feature>
<sequence>MNVKEQGNYRKEIICDVMNAFENVQREIKIEMEKLKDEMRCREKDWTEEKNKLKERIKKLEVTCEEYNKIKNEIRQLEKTKMDNKREDVECVWDTRIEMMKEWLEKFEEGEKDVMQEKGKKNNMKDALISPITPSTSQLQSTATSINTDFGRNNNDFNLIETPSTSSGRHAQNQNSNIFQLNESNRSNTANDNTALKDKKNHTSSINFGIFNNFANKSAQAASSNSRNIMCNCKKPAVLRAEQFGSNKRRLFYKCSENVCNFLKWANEDSAKFQDNAEKKRSMVSRPDKNSDSNFSRPSTSKDNSRDNPSTNIMCNCNQPAQKMMIYKDSPKKGRLFYRCPKGPTSTCHFFKWADKDDNRIPENAKKSKLIRRGRKCGICGIEGNNEEESLKNSFFCYLFFSLQFRLKLLPKMKTNTHVNFD</sequence>
<feature type="compositionally biased region" description="Basic and acidic residues" evidence="6">
    <location>
        <begin position="276"/>
        <end position="291"/>
    </location>
</feature>
<feature type="coiled-coil region" evidence="5">
    <location>
        <begin position="18"/>
        <end position="87"/>
    </location>
</feature>
<proteinExistence type="predicted"/>
<keyword evidence="2 4" id="KW-0863">Zinc-finger</keyword>
<reference evidence="8 9" key="1">
    <citation type="submission" date="2015-09" db="EMBL/GenBank/DDBJ databases">
        <title>Atta colombica WGS genome.</title>
        <authorList>
            <person name="Nygaard S."/>
            <person name="Hu H."/>
            <person name="Boomsma J."/>
            <person name="Zhang G."/>
        </authorList>
    </citation>
    <scope>NUCLEOTIDE SEQUENCE [LARGE SCALE GENOMIC DNA]</scope>
    <source>
        <strain evidence="8">Treedump-2</strain>
        <tissue evidence="8">Whole body</tissue>
    </source>
</reference>
<organism evidence="8 9">
    <name type="scientific">Atta colombica</name>
    <dbReference type="NCBI Taxonomy" id="520822"/>
    <lineage>
        <taxon>Eukaryota</taxon>
        <taxon>Metazoa</taxon>
        <taxon>Ecdysozoa</taxon>
        <taxon>Arthropoda</taxon>
        <taxon>Hexapoda</taxon>
        <taxon>Insecta</taxon>
        <taxon>Pterygota</taxon>
        <taxon>Neoptera</taxon>
        <taxon>Endopterygota</taxon>
        <taxon>Hymenoptera</taxon>
        <taxon>Apocrita</taxon>
        <taxon>Aculeata</taxon>
        <taxon>Formicoidea</taxon>
        <taxon>Formicidae</taxon>
        <taxon>Myrmicinae</taxon>
        <taxon>Atta</taxon>
    </lineage>
</organism>
<evidence type="ECO:0000259" key="7">
    <source>
        <dbReference type="PROSITE" id="PS51999"/>
    </source>
</evidence>
<keyword evidence="5" id="KW-0175">Coiled coil</keyword>
<evidence type="ECO:0000256" key="3">
    <source>
        <dbReference type="ARBA" id="ARBA00022833"/>
    </source>
</evidence>
<dbReference type="PANTHER" id="PTHR33680">
    <property type="entry name" value="OS07G0190500 PROTEIN"/>
    <property type="match status" value="1"/>
</dbReference>
<keyword evidence="1" id="KW-0479">Metal-binding</keyword>
<dbReference type="PROSITE" id="PS51999">
    <property type="entry name" value="ZF_GRF"/>
    <property type="match status" value="2"/>
</dbReference>
<feature type="compositionally biased region" description="Polar residues" evidence="6">
    <location>
        <begin position="292"/>
        <end position="314"/>
    </location>
</feature>
<keyword evidence="3" id="KW-0862">Zinc</keyword>
<dbReference type="STRING" id="520822.A0A195BVZ9"/>
<keyword evidence="8" id="KW-0413">Isomerase</keyword>
<evidence type="ECO:0000313" key="9">
    <source>
        <dbReference type="Proteomes" id="UP000078540"/>
    </source>
</evidence>
<name>A0A195BVZ9_9HYME</name>
<evidence type="ECO:0000256" key="4">
    <source>
        <dbReference type="PROSITE-ProRule" id="PRU01343"/>
    </source>
</evidence>